<reference evidence="5 6" key="1">
    <citation type="submission" date="2019-02" db="EMBL/GenBank/DDBJ databases">
        <title>Deep-cultivation of Planctomycetes and their phenomic and genomic characterization uncovers novel biology.</title>
        <authorList>
            <person name="Wiegand S."/>
            <person name="Jogler M."/>
            <person name="Boedeker C."/>
            <person name="Pinto D."/>
            <person name="Vollmers J."/>
            <person name="Rivas-Marin E."/>
            <person name="Kohn T."/>
            <person name="Peeters S.H."/>
            <person name="Heuer A."/>
            <person name="Rast P."/>
            <person name="Oberbeckmann S."/>
            <person name="Bunk B."/>
            <person name="Jeske O."/>
            <person name="Meyerdierks A."/>
            <person name="Storesund J.E."/>
            <person name="Kallscheuer N."/>
            <person name="Luecker S."/>
            <person name="Lage O.M."/>
            <person name="Pohl T."/>
            <person name="Merkel B.J."/>
            <person name="Hornburger P."/>
            <person name="Mueller R.-W."/>
            <person name="Bruemmer F."/>
            <person name="Labrenz M."/>
            <person name="Spormann A.M."/>
            <person name="Op den Camp H."/>
            <person name="Overmann J."/>
            <person name="Amann R."/>
            <person name="Jetten M.S.M."/>
            <person name="Mascher T."/>
            <person name="Medema M.H."/>
            <person name="Devos D.P."/>
            <person name="Kaster A.-K."/>
            <person name="Ovreas L."/>
            <person name="Rohde M."/>
            <person name="Galperin M.Y."/>
            <person name="Jogler C."/>
        </authorList>
    </citation>
    <scope>NUCLEOTIDE SEQUENCE [LARGE SCALE GENOMIC DNA]</scope>
    <source>
        <strain evidence="5 6">Poly24</strain>
    </source>
</reference>
<evidence type="ECO:0000256" key="1">
    <source>
        <dbReference type="ARBA" id="ARBA00022679"/>
    </source>
</evidence>
<protein>
    <submittedName>
        <fullName evidence="5">Signal transduction histidine-protein kinase/phosphatase DegS</fullName>
        <ecNumber evidence="5">2.7.13.3</ecNumber>
    </submittedName>
</protein>
<dbReference type="InterPro" id="IPR011712">
    <property type="entry name" value="Sig_transdc_His_kin_sub3_dim/P"/>
</dbReference>
<dbReference type="InterPro" id="IPR036890">
    <property type="entry name" value="HATPase_C_sf"/>
</dbReference>
<dbReference type="PANTHER" id="PTHR24421">
    <property type="entry name" value="NITRATE/NITRITE SENSOR PROTEIN NARX-RELATED"/>
    <property type="match status" value="1"/>
</dbReference>
<dbReference type="SUPFAM" id="SSF55874">
    <property type="entry name" value="ATPase domain of HSP90 chaperone/DNA topoisomerase II/histidine kinase"/>
    <property type="match status" value="1"/>
</dbReference>
<evidence type="ECO:0000313" key="5">
    <source>
        <dbReference type="EMBL" id="QDV68230.1"/>
    </source>
</evidence>
<dbReference type="Gene3D" id="3.30.565.10">
    <property type="entry name" value="Histidine kinase-like ATPase, C-terminal domain"/>
    <property type="match status" value="1"/>
</dbReference>
<dbReference type="EMBL" id="CP036348">
    <property type="protein sequence ID" value="QDV68230.1"/>
    <property type="molecule type" value="Genomic_DNA"/>
</dbReference>
<organism evidence="5 6">
    <name type="scientific">Rosistilla carotiformis</name>
    <dbReference type="NCBI Taxonomy" id="2528017"/>
    <lineage>
        <taxon>Bacteria</taxon>
        <taxon>Pseudomonadati</taxon>
        <taxon>Planctomycetota</taxon>
        <taxon>Planctomycetia</taxon>
        <taxon>Pirellulales</taxon>
        <taxon>Pirellulaceae</taxon>
        <taxon>Rosistilla</taxon>
    </lineage>
</organism>
<dbReference type="Pfam" id="PF02518">
    <property type="entry name" value="HATPase_c"/>
    <property type="match status" value="1"/>
</dbReference>
<dbReference type="GO" id="GO:0000155">
    <property type="term" value="F:phosphorelay sensor kinase activity"/>
    <property type="evidence" value="ECO:0007669"/>
    <property type="project" value="InterPro"/>
</dbReference>
<evidence type="ECO:0000256" key="3">
    <source>
        <dbReference type="ARBA" id="ARBA00023012"/>
    </source>
</evidence>
<dbReference type="InterPro" id="IPR050482">
    <property type="entry name" value="Sensor_HK_TwoCompSys"/>
</dbReference>
<dbReference type="AlphaFoldDB" id="A0A518JRS7"/>
<dbReference type="GO" id="GO:0046983">
    <property type="term" value="F:protein dimerization activity"/>
    <property type="evidence" value="ECO:0007669"/>
    <property type="project" value="InterPro"/>
</dbReference>
<keyword evidence="3" id="KW-0902">Two-component regulatory system</keyword>
<dbReference type="Pfam" id="PF07730">
    <property type="entry name" value="HisKA_3"/>
    <property type="match status" value="1"/>
</dbReference>
<dbReference type="OrthoDB" id="290376at2"/>
<dbReference type="Proteomes" id="UP000315082">
    <property type="component" value="Chromosome"/>
</dbReference>
<keyword evidence="1 5" id="KW-0808">Transferase</keyword>
<evidence type="ECO:0000256" key="2">
    <source>
        <dbReference type="ARBA" id="ARBA00022777"/>
    </source>
</evidence>
<dbReference type="Gene3D" id="1.20.5.1930">
    <property type="match status" value="1"/>
</dbReference>
<dbReference type="RefSeq" id="WP_145093749.1">
    <property type="nucleotide sequence ID" value="NZ_CP036348.1"/>
</dbReference>
<gene>
    <name evidence="5" type="primary">degS</name>
    <name evidence="5" type="ORF">Poly24_19390</name>
</gene>
<accession>A0A518JRS7</accession>
<feature type="domain" description="Histidine kinase" evidence="4">
    <location>
        <begin position="131"/>
        <end position="215"/>
    </location>
</feature>
<proteinExistence type="predicted"/>
<evidence type="ECO:0000259" key="4">
    <source>
        <dbReference type="PROSITE" id="PS50109"/>
    </source>
</evidence>
<dbReference type="GO" id="GO:0016020">
    <property type="term" value="C:membrane"/>
    <property type="evidence" value="ECO:0007669"/>
    <property type="project" value="InterPro"/>
</dbReference>
<dbReference type="InterPro" id="IPR003594">
    <property type="entry name" value="HATPase_dom"/>
</dbReference>
<keyword evidence="2 5" id="KW-0418">Kinase</keyword>
<sequence>MDNPKDPTQQSATELAELERTWMAHELHDGLMQWVVGAKMQAESLQARSMDGKAPTAEQLQYLCTLLSRAVLEGRRLMAGLRPPELDESDWHVAIAQWANIAGAGGQTAIEFHLEPATRSISDAMQRGVFRIVQESVGNALRHAKAETIQVDAKFVDSNLIVSIQDNGIGFNKAEVGVDRYGLKGIHERAALLDGSATISSKPGSGTVVEVSLPR</sequence>
<dbReference type="EC" id="2.7.13.3" evidence="5"/>
<name>A0A518JRS7_9BACT</name>
<dbReference type="InterPro" id="IPR005467">
    <property type="entry name" value="His_kinase_dom"/>
</dbReference>
<keyword evidence="6" id="KW-1185">Reference proteome</keyword>
<dbReference type="KEGG" id="rcf:Poly24_19390"/>
<evidence type="ECO:0000313" key="6">
    <source>
        <dbReference type="Proteomes" id="UP000315082"/>
    </source>
</evidence>
<dbReference type="SMART" id="SM00387">
    <property type="entry name" value="HATPase_c"/>
    <property type="match status" value="1"/>
</dbReference>
<dbReference type="CDD" id="cd16917">
    <property type="entry name" value="HATPase_UhpB-NarQ-NarX-like"/>
    <property type="match status" value="1"/>
</dbReference>
<dbReference type="PROSITE" id="PS50109">
    <property type="entry name" value="HIS_KIN"/>
    <property type="match status" value="1"/>
</dbReference>